<gene>
    <name evidence="7" type="primary">SPCC794.11c_0</name>
    <name evidence="7" type="ORF">g.34905</name>
</gene>
<protein>
    <submittedName>
        <fullName evidence="7">ENTH domain-containing protein C794.11c</fullName>
    </submittedName>
</protein>
<dbReference type="GO" id="GO:0030276">
    <property type="term" value="F:clathrin binding"/>
    <property type="evidence" value="ECO:0007669"/>
    <property type="project" value="TreeGrafter"/>
</dbReference>
<dbReference type="Pfam" id="PF01417">
    <property type="entry name" value="ENTH"/>
    <property type="match status" value="1"/>
</dbReference>
<dbReference type="GO" id="GO:0005768">
    <property type="term" value="C:endosome"/>
    <property type="evidence" value="ECO:0007669"/>
    <property type="project" value="TreeGrafter"/>
</dbReference>
<dbReference type="GO" id="GO:0005886">
    <property type="term" value="C:plasma membrane"/>
    <property type="evidence" value="ECO:0007669"/>
    <property type="project" value="TreeGrafter"/>
</dbReference>
<dbReference type="AlphaFoldDB" id="A0A1D1ZD59"/>
<comment type="subcellular location">
    <subcellularLocation>
        <location evidence="1">Cytoplasmic vesicle</location>
        <location evidence="1">Clathrin-coated vesicle</location>
    </subcellularLocation>
    <subcellularLocation>
        <location evidence="2">Golgi apparatus</location>
    </subcellularLocation>
</comment>
<sequence length="327" mass="36073">MDPAAVGMPSRGSAGGNMGTPFFVELKRQASCFLKEKIRTARLALTDVTPAQLLAEEATNGNPWAPDTRAMGFISRAAFEVDDYWRVVDVLHMRLARFDRRHWREPYKALVLLEHLLTHGPASVAEEFQADTGVIKELQSFQHIDERGFNWGLAVRKKSERVLKLLERGPVLQEERDRARKLTRGIEGFGSFVHRSSAPAKGGGAPPASNLYGRSNSHYTDSSMEDDQKENSSSTAGLVAQGHLFKRREDEHEPLKENRGAGGTFNGKETGVPGVVGCGISPEESKPLLNCRTDRPAATAAVMELQKEDHPFSGVERQTAESLLLIQ</sequence>
<keyword evidence="4" id="KW-0968">Cytoplasmic vesicle</keyword>
<dbReference type="CDD" id="cd03571">
    <property type="entry name" value="ENTH"/>
    <property type="match status" value="1"/>
</dbReference>
<evidence type="ECO:0000259" key="6">
    <source>
        <dbReference type="PROSITE" id="PS50942"/>
    </source>
</evidence>
<evidence type="ECO:0000256" key="5">
    <source>
        <dbReference type="SAM" id="MobiDB-lite"/>
    </source>
</evidence>
<dbReference type="PROSITE" id="PS50942">
    <property type="entry name" value="ENTH"/>
    <property type="match status" value="1"/>
</dbReference>
<dbReference type="InterPro" id="IPR008942">
    <property type="entry name" value="ENTH_VHS"/>
</dbReference>
<keyword evidence="3" id="KW-0333">Golgi apparatus</keyword>
<feature type="compositionally biased region" description="Basic and acidic residues" evidence="5">
    <location>
        <begin position="247"/>
        <end position="259"/>
    </location>
</feature>
<dbReference type="InterPro" id="IPR013809">
    <property type="entry name" value="ENTH"/>
</dbReference>
<feature type="region of interest" description="Disordered" evidence="5">
    <location>
        <begin position="193"/>
        <end position="271"/>
    </location>
</feature>
<dbReference type="GO" id="GO:0005543">
    <property type="term" value="F:phospholipid binding"/>
    <property type="evidence" value="ECO:0007669"/>
    <property type="project" value="TreeGrafter"/>
</dbReference>
<evidence type="ECO:0000256" key="3">
    <source>
        <dbReference type="ARBA" id="ARBA00023034"/>
    </source>
</evidence>
<dbReference type="GO" id="GO:0030125">
    <property type="term" value="C:clathrin vesicle coat"/>
    <property type="evidence" value="ECO:0007669"/>
    <property type="project" value="TreeGrafter"/>
</dbReference>
<proteinExistence type="predicted"/>
<evidence type="ECO:0000256" key="1">
    <source>
        <dbReference type="ARBA" id="ARBA00004132"/>
    </source>
</evidence>
<evidence type="ECO:0000313" key="7">
    <source>
        <dbReference type="EMBL" id="JAT64864.1"/>
    </source>
</evidence>
<name>A0A1D1ZD59_9ARAE</name>
<dbReference type="Gene3D" id="1.25.40.90">
    <property type="match status" value="1"/>
</dbReference>
<dbReference type="GO" id="GO:0005794">
    <property type="term" value="C:Golgi apparatus"/>
    <property type="evidence" value="ECO:0007669"/>
    <property type="project" value="UniProtKB-SubCell"/>
</dbReference>
<feature type="domain" description="ENTH" evidence="6">
    <location>
        <begin position="43"/>
        <end position="176"/>
    </location>
</feature>
<accession>A0A1D1ZD59</accession>
<dbReference type="GO" id="GO:0006897">
    <property type="term" value="P:endocytosis"/>
    <property type="evidence" value="ECO:0007669"/>
    <property type="project" value="TreeGrafter"/>
</dbReference>
<evidence type="ECO:0000256" key="2">
    <source>
        <dbReference type="ARBA" id="ARBA00004555"/>
    </source>
</evidence>
<dbReference type="PANTHER" id="PTHR12276">
    <property type="entry name" value="EPSIN/ENT-RELATED"/>
    <property type="match status" value="1"/>
</dbReference>
<dbReference type="SUPFAM" id="SSF48464">
    <property type="entry name" value="ENTH/VHS domain"/>
    <property type="match status" value="1"/>
</dbReference>
<reference evidence="7" key="1">
    <citation type="submission" date="2015-07" db="EMBL/GenBank/DDBJ databases">
        <title>Transcriptome Assembly of Anthurium amnicola.</title>
        <authorList>
            <person name="Suzuki J."/>
        </authorList>
    </citation>
    <scope>NUCLEOTIDE SEQUENCE</scope>
</reference>
<dbReference type="PANTHER" id="PTHR12276:SF116">
    <property type="entry name" value="ENTH_VHS FAMILY PROTEIN"/>
    <property type="match status" value="1"/>
</dbReference>
<dbReference type="SMART" id="SM00273">
    <property type="entry name" value="ENTH"/>
    <property type="match status" value="1"/>
</dbReference>
<evidence type="ECO:0000256" key="4">
    <source>
        <dbReference type="ARBA" id="ARBA00023329"/>
    </source>
</evidence>
<dbReference type="EMBL" id="GDJX01003072">
    <property type="protein sequence ID" value="JAT64864.1"/>
    <property type="molecule type" value="Transcribed_RNA"/>
</dbReference>
<feature type="compositionally biased region" description="Polar residues" evidence="5">
    <location>
        <begin position="212"/>
        <end position="222"/>
    </location>
</feature>
<organism evidence="7">
    <name type="scientific">Anthurium amnicola</name>
    <dbReference type="NCBI Taxonomy" id="1678845"/>
    <lineage>
        <taxon>Eukaryota</taxon>
        <taxon>Viridiplantae</taxon>
        <taxon>Streptophyta</taxon>
        <taxon>Embryophyta</taxon>
        <taxon>Tracheophyta</taxon>
        <taxon>Spermatophyta</taxon>
        <taxon>Magnoliopsida</taxon>
        <taxon>Liliopsida</taxon>
        <taxon>Araceae</taxon>
        <taxon>Pothoideae</taxon>
        <taxon>Potheae</taxon>
        <taxon>Anthurium</taxon>
    </lineage>
</organism>